<evidence type="ECO:0000313" key="3">
    <source>
        <dbReference type="EMBL" id="CCG84788.1"/>
    </source>
</evidence>
<dbReference type="OrthoDB" id="329666at2759"/>
<dbReference type="eggNOG" id="KOG2545">
    <property type="taxonomic scope" value="Eukaryota"/>
</dbReference>
<comment type="caution">
    <text evidence="3">The sequence shown here is derived from an EMBL/GenBank/DDBJ whole genome shotgun (WGS) entry which is preliminary data.</text>
</comment>
<evidence type="ECO:0000313" key="4">
    <source>
        <dbReference type="Proteomes" id="UP000013776"/>
    </source>
</evidence>
<dbReference type="STRING" id="1097556.R4XK08"/>
<comment type="subcellular location">
    <subcellularLocation>
        <location evidence="1">Nucleus</location>
    </subcellularLocation>
</comment>
<dbReference type="GO" id="GO:0006261">
    <property type="term" value="P:DNA-templated DNA replication"/>
    <property type="evidence" value="ECO:0007669"/>
    <property type="project" value="TreeGrafter"/>
</dbReference>
<keyword evidence="2" id="KW-0539">Nucleus</keyword>
<organism evidence="3 4">
    <name type="scientific">Taphrina deformans (strain PYCC 5710 / ATCC 11124 / CBS 356.35 / IMI 108563 / JCM 9778 / NBRC 8474)</name>
    <name type="common">Peach leaf curl fungus</name>
    <name type="synonym">Lalaria deformans</name>
    <dbReference type="NCBI Taxonomy" id="1097556"/>
    <lineage>
        <taxon>Eukaryota</taxon>
        <taxon>Fungi</taxon>
        <taxon>Dikarya</taxon>
        <taxon>Ascomycota</taxon>
        <taxon>Taphrinomycotina</taxon>
        <taxon>Taphrinomycetes</taxon>
        <taxon>Taphrinales</taxon>
        <taxon>Taphrinaceae</taxon>
        <taxon>Taphrina</taxon>
    </lineage>
</organism>
<dbReference type="InterPro" id="IPR019140">
    <property type="entry name" value="MCM_complex-bd"/>
</dbReference>
<sequence>MVDSTSSVLIRDSVSAIKSAFEEVIGLDTRPSATDDYGIPELFEDAFEDDREKEKIPSLQDISQSELPVSNGKLVRCTCHVVHTDSEIYGGAFRDRGRWQLGRYGLDATTNMPASDADLVFEERTSLRCRHIHVPATGGFEQSFENLSLNRGGSEGTQTQDFSVKLYNEKEEGLLHSCLVIIGILEVVGADVTLHSIITQNQRLSTVITSSLPSPTPADIPEVRADLLHRLEGALEGDALAAELCLLSLISGVSVRSPMLIGPLTLNIRGLSPDTAKALTSLVSDLTCTYSFDMSIDNLNRSKLYPSHDGEEFSAGTLQLPADFAVILNESALSEGKLDERGVKNLQCLSNTITSQDLKFQFPFSEFKIPVDLSFITLSHGKSLLPSTISVPLTRSSTWNLNAKSSISQMRHYLARCRLFEIEIQEEVSKEVQEDFVNSRKEGHPMDQADLSMALALGKEIAKSYSRRQMTWDDYTKAKSLRKRILSRE</sequence>
<dbReference type="Pfam" id="PF09739">
    <property type="entry name" value="MCM_bind"/>
    <property type="match status" value="1"/>
</dbReference>
<dbReference type="Proteomes" id="UP000013776">
    <property type="component" value="Unassembled WGS sequence"/>
</dbReference>
<dbReference type="GO" id="GO:0003682">
    <property type="term" value="F:chromatin binding"/>
    <property type="evidence" value="ECO:0007669"/>
    <property type="project" value="TreeGrafter"/>
</dbReference>
<accession>R4XK08</accession>
<name>R4XK08_TAPDE</name>
<dbReference type="PANTHER" id="PTHR13489:SF0">
    <property type="entry name" value="MINI-CHROMOSOME MAINTENANCE COMPLEX-BINDING PROTEIN"/>
    <property type="match status" value="1"/>
</dbReference>
<proteinExistence type="predicted"/>
<protein>
    <submittedName>
        <fullName evidence="3">Uncharacterized protein</fullName>
    </submittedName>
</protein>
<evidence type="ECO:0000256" key="1">
    <source>
        <dbReference type="ARBA" id="ARBA00004123"/>
    </source>
</evidence>
<dbReference type="GO" id="GO:0005634">
    <property type="term" value="C:nucleus"/>
    <property type="evidence" value="ECO:0007669"/>
    <property type="project" value="UniProtKB-SubCell"/>
</dbReference>
<dbReference type="PANTHER" id="PTHR13489">
    <property type="entry name" value="MINI-CHROMOSOME MAINTENANCE COMPLEX-BINDING PROTEIN"/>
    <property type="match status" value="1"/>
</dbReference>
<gene>
    <name evidence="3" type="ORF">TAPDE_005323</name>
</gene>
<dbReference type="AlphaFoldDB" id="R4XK08"/>
<evidence type="ECO:0000256" key="2">
    <source>
        <dbReference type="ARBA" id="ARBA00023242"/>
    </source>
</evidence>
<reference evidence="3 4" key="1">
    <citation type="journal article" date="2013" name="MBio">
        <title>Genome sequencing of the plant pathogen Taphrina deformans, the causal agent of peach leaf curl.</title>
        <authorList>
            <person name="Cisse O.H."/>
            <person name="Almeida J.M.G.C.F."/>
            <person name="Fonseca A."/>
            <person name="Kumar A.A."/>
            <person name="Salojaervi J."/>
            <person name="Overmyer K."/>
            <person name="Hauser P.M."/>
            <person name="Pagni M."/>
        </authorList>
    </citation>
    <scope>NUCLEOTIDE SEQUENCE [LARGE SCALE GENOMIC DNA]</scope>
    <source>
        <strain evidence="4">PYCC 5710 / ATCC 11124 / CBS 356.35 / IMI 108563 / JCM 9778 / NBRC 8474</strain>
    </source>
</reference>
<keyword evidence="4" id="KW-1185">Reference proteome</keyword>
<dbReference type="VEuPathDB" id="FungiDB:TAPDE_005323"/>
<dbReference type="EMBL" id="CAHR02000307">
    <property type="protein sequence ID" value="CCG84788.1"/>
    <property type="molecule type" value="Genomic_DNA"/>
</dbReference>